<sequence>MLIAMLLAATGPNAVLAGDFDRDGRPDRIRVMKDGAKHKLVLYRSLGDSVPIETNVEVGDTFTLTKVPRDGRATACAFASISRFNCEAGDVVRYGNGPDDAMAIWNNSRFIVYRPSSNREAR</sequence>
<keyword evidence="2" id="KW-1185">Reference proteome</keyword>
<evidence type="ECO:0000313" key="1">
    <source>
        <dbReference type="EMBL" id="MBB4153225.1"/>
    </source>
</evidence>
<reference evidence="1 2" key="1">
    <citation type="submission" date="2020-08" db="EMBL/GenBank/DDBJ databases">
        <title>Genomic Encyclopedia of Type Strains, Phase IV (KMG-IV): sequencing the most valuable type-strain genomes for metagenomic binning, comparative biology and taxonomic classification.</title>
        <authorList>
            <person name="Goeker M."/>
        </authorList>
    </citation>
    <scope>NUCLEOTIDE SEQUENCE [LARGE SCALE GENOMIC DNA]</scope>
    <source>
        <strain evidence="1 2">YC6723</strain>
    </source>
</reference>
<organism evidence="1 2">
    <name type="scientific">Sphingomonas jinjuensis</name>
    <dbReference type="NCBI Taxonomy" id="535907"/>
    <lineage>
        <taxon>Bacteria</taxon>
        <taxon>Pseudomonadati</taxon>
        <taxon>Pseudomonadota</taxon>
        <taxon>Alphaproteobacteria</taxon>
        <taxon>Sphingomonadales</taxon>
        <taxon>Sphingomonadaceae</taxon>
        <taxon>Sphingomonas</taxon>
    </lineage>
</organism>
<dbReference type="RefSeq" id="WP_183982882.1">
    <property type="nucleotide sequence ID" value="NZ_JACIEV010000002.1"/>
</dbReference>
<comment type="caution">
    <text evidence="1">The sequence shown here is derived from an EMBL/GenBank/DDBJ whole genome shotgun (WGS) entry which is preliminary data.</text>
</comment>
<name>A0A840FIQ2_9SPHN</name>
<accession>A0A840FIQ2</accession>
<proteinExistence type="predicted"/>
<protein>
    <submittedName>
        <fullName evidence="1">Uncharacterized protein</fullName>
    </submittedName>
</protein>
<evidence type="ECO:0000313" key="2">
    <source>
        <dbReference type="Proteomes" id="UP000529795"/>
    </source>
</evidence>
<gene>
    <name evidence="1" type="ORF">GGQ80_001113</name>
</gene>
<dbReference type="EMBL" id="JACIEV010000002">
    <property type="protein sequence ID" value="MBB4153225.1"/>
    <property type="molecule type" value="Genomic_DNA"/>
</dbReference>
<dbReference type="AlphaFoldDB" id="A0A840FIQ2"/>
<dbReference type="Proteomes" id="UP000529795">
    <property type="component" value="Unassembled WGS sequence"/>
</dbReference>